<evidence type="ECO:0000256" key="5">
    <source>
        <dbReference type="ARBA" id="ARBA00022692"/>
    </source>
</evidence>
<evidence type="ECO:0000256" key="1">
    <source>
        <dbReference type="ARBA" id="ARBA00004141"/>
    </source>
</evidence>
<dbReference type="Pfam" id="PF00858">
    <property type="entry name" value="ASC"/>
    <property type="match status" value="1"/>
</dbReference>
<gene>
    <name evidence="14" type="ORF">PHAECO_LOCUS388</name>
</gene>
<keyword evidence="7" id="KW-0915">Sodium</keyword>
<dbReference type="InterPro" id="IPR001873">
    <property type="entry name" value="ENaC"/>
</dbReference>
<name>A0A9P0GJR3_PHACE</name>
<keyword evidence="5 12" id="KW-0812">Transmembrane</keyword>
<dbReference type="GO" id="GO:0005886">
    <property type="term" value="C:plasma membrane"/>
    <property type="evidence" value="ECO:0007669"/>
    <property type="project" value="TreeGrafter"/>
</dbReference>
<keyword evidence="3 12" id="KW-0813">Transport</keyword>
<evidence type="ECO:0000256" key="2">
    <source>
        <dbReference type="ARBA" id="ARBA00007193"/>
    </source>
</evidence>
<keyword evidence="8 12" id="KW-0406">Ion transport</keyword>
<dbReference type="Gene3D" id="1.10.287.770">
    <property type="entry name" value="YojJ-like"/>
    <property type="match status" value="1"/>
</dbReference>
<evidence type="ECO:0000256" key="10">
    <source>
        <dbReference type="ARBA" id="ARBA00023201"/>
    </source>
</evidence>
<evidence type="ECO:0000256" key="7">
    <source>
        <dbReference type="ARBA" id="ARBA00023053"/>
    </source>
</evidence>
<dbReference type="Proteomes" id="UP001153737">
    <property type="component" value="Chromosome 1"/>
</dbReference>
<keyword evidence="15" id="KW-1185">Reference proteome</keyword>
<evidence type="ECO:0000313" key="15">
    <source>
        <dbReference type="Proteomes" id="UP001153737"/>
    </source>
</evidence>
<reference evidence="14" key="1">
    <citation type="submission" date="2022-01" db="EMBL/GenBank/DDBJ databases">
        <authorList>
            <person name="King R."/>
        </authorList>
    </citation>
    <scope>NUCLEOTIDE SEQUENCE</scope>
</reference>
<organism evidence="14 15">
    <name type="scientific">Phaedon cochleariae</name>
    <name type="common">Mustard beetle</name>
    <dbReference type="NCBI Taxonomy" id="80249"/>
    <lineage>
        <taxon>Eukaryota</taxon>
        <taxon>Metazoa</taxon>
        <taxon>Ecdysozoa</taxon>
        <taxon>Arthropoda</taxon>
        <taxon>Hexapoda</taxon>
        <taxon>Insecta</taxon>
        <taxon>Pterygota</taxon>
        <taxon>Neoptera</taxon>
        <taxon>Endopterygota</taxon>
        <taxon>Coleoptera</taxon>
        <taxon>Polyphaga</taxon>
        <taxon>Cucujiformia</taxon>
        <taxon>Chrysomeloidea</taxon>
        <taxon>Chrysomelidae</taxon>
        <taxon>Chrysomelinae</taxon>
        <taxon>Chrysomelini</taxon>
        <taxon>Phaedon</taxon>
    </lineage>
</organism>
<evidence type="ECO:0000256" key="12">
    <source>
        <dbReference type="RuleBase" id="RU000679"/>
    </source>
</evidence>
<comment type="subcellular location">
    <subcellularLocation>
        <location evidence="1">Membrane</location>
        <topology evidence="1">Multi-pass membrane protein</topology>
    </subcellularLocation>
</comment>
<keyword evidence="11 12" id="KW-0407">Ion channel</keyword>
<comment type="similarity">
    <text evidence="2 12">Belongs to the amiloride-sensitive sodium channel (TC 1.A.6) family.</text>
</comment>
<dbReference type="EMBL" id="OU896707">
    <property type="protein sequence ID" value="CAH1116191.1"/>
    <property type="molecule type" value="Genomic_DNA"/>
</dbReference>
<evidence type="ECO:0000256" key="13">
    <source>
        <dbReference type="SAM" id="Phobius"/>
    </source>
</evidence>
<accession>A0A9P0GJR3</accession>
<dbReference type="PANTHER" id="PTHR11690">
    <property type="entry name" value="AMILORIDE-SENSITIVE SODIUM CHANNEL-RELATED"/>
    <property type="match status" value="1"/>
</dbReference>
<keyword evidence="6 13" id="KW-1133">Transmembrane helix</keyword>
<dbReference type="PRINTS" id="PR01078">
    <property type="entry name" value="AMINACHANNEL"/>
</dbReference>
<evidence type="ECO:0000256" key="6">
    <source>
        <dbReference type="ARBA" id="ARBA00022989"/>
    </source>
</evidence>
<dbReference type="GO" id="GO:0015280">
    <property type="term" value="F:ligand-gated sodium channel activity"/>
    <property type="evidence" value="ECO:0007669"/>
    <property type="project" value="TreeGrafter"/>
</dbReference>
<dbReference type="AlphaFoldDB" id="A0A9P0GJR3"/>
<dbReference type="PANTHER" id="PTHR11690:SF288">
    <property type="entry name" value="AMILORIDE-SENSITIVE NA+ CHANNEL-RELATED"/>
    <property type="match status" value="1"/>
</dbReference>
<keyword evidence="9 13" id="KW-0472">Membrane</keyword>
<evidence type="ECO:0000256" key="9">
    <source>
        <dbReference type="ARBA" id="ARBA00023136"/>
    </source>
</evidence>
<evidence type="ECO:0000256" key="11">
    <source>
        <dbReference type="ARBA" id="ARBA00023303"/>
    </source>
</evidence>
<evidence type="ECO:0000256" key="4">
    <source>
        <dbReference type="ARBA" id="ARBA00022461"/>
    </source>
</evidence>
<keyword evidence="10 12" id="KW-0739">Sodium transport</keyword>
<sequence length="392" mass="45356">MLCGDGREFKKQIPNIGTVGEDFYSFLENGSAGFFRQCSWMGKKYNCDKIFRPIITDEGLCMTFNMLNDEQIYRNNVFPPPINRKLPNDYAFEEWSADHGYGEEAGVESYPRRALLSGSSNALIVNMEVALDDLDYACSNFQGFQVVLHKAIRFPTVTEHYFRVPLSKSVIVAISPAQIVTSDDVKYYSPRKRKCFLQGEKTLMYFKNYTQYNCKLECLTNYTLDVCGCVSFYMPREKYTPICGNGNLTCISFVKRYMDIAGLRRSLDKETNIRNFSKILSCDCLPMCTMVEYNTEITEIDYDWYKKYESIGNKTERDEKYSSSQLVIYFKSGHYIPCVRHELYGHLDFLANVGGLLGLFVGFSLISLLEILYFVSVRIICNMKLYQHWYGE</sequence>
<evidence type="ECO:0000313" key="14">
    <source>
        <dbReference type="EMBL" id="CAH1116191.1"/>
    </source>
</evidence>
<evidence type="ECO:0000256" key="8">
    <source>
        <dbReference type="ARBA" id="ARBA00023065"/>
    </source>
</evidence>
<evidence type="ECO:0000256" key="3">
    <source>
        <dbReference type="ARBA" id="ARBA00022448"/>
    </source>
</evidence>
<protein>
    <submittedName>
        <fullName evidence="14">Uncharacterized protein</fullName>
    </submittedName>
</protein>
<reference evidence="14" key="2">
    <citation type="submission" date="2022-10" db="EMBL/GenBank/DDBJ databases">
        <authorList>
            <consortium name="ENA_rothamsted_submissions"/>
            <consortium name="culmorum"/>
            <person name="King R."/>
        </authorList>
    </citation>
    <scope>NUCLEOTIDE SEQUENCE</scope>
</reference>
<dbReference type="OrthoDB" id="5577209at2759"/>
<keyword evidence="4 12" id="KW-0894">Sodium channel</keyword>
<feature type="transmembrane region" description="Helical" evidence="13">
    <location>
        <begin position="349"/>
        <end position="375"/>
    </location>
</feature>
<dbReference type="Gene3D" id="2.60.470.10">
    <property type="entry name" value="Acid-sensing ion channels like domains"/>
    <property type="match status" value="1"/>
</dbReference>
<proteinExistence type="inferred from homology"/>